<comment type="caution">
    <text evidence="1">The sequence shown here is derived from an EMBL/GenBank/DDBJ whole genome shotgun (WGS) entry which is preliminary data.</text>
</comment>
<keyword evidence="2" id="KW-1185">Reference proteome</keyword>
<proteinExistence type="predicted"/>
<evidence type="ECO:0000313" key="1">
    <source>
        <dbReference type="EMBL" id="GFY63936.1"/>
    </source>
</evidence>
<protein>
    <submittedName>
        <fullName evidence="1">Uncharacterized protein</fullName>
    </submittedName>
</protein>
<dbReference type="Proteomes" id="UP000886998">
    <property type="component" value="Unassembled WGS sequence"/>
</dbReference>
<dbReference type="EMBL" id="BMAV01014985">
    <property type="protein sequence ID" value="GFY63936.1"/>
    <property type="molecule type" value="Genomic_DNA"/>
</dbReference>
<accession>A0A8X7CEX0</accession>
<gene>
    <name evidence="1" type="ORF">TNIN_451921</name>
</gene>
<reference evidence="1" key="1">
    <citation type="submission" date="2020-08" db="EMBL/GenBank/DDBJ databases">
        <title>Multicomponent nature underlies the extraordinary mechanical properties of spider dragline silk.</title>
        <authorList>
            <person name="Kono N."/>
            <person name="Nakamura H."/>
            <person name="Mori M."/>
            <person name="Yoshida Y."/>
            <person name="Ohtoshi R."/>
            <person name="Malay A.D."/>
            <person name="Moran D.A.P."/>
            <person name="Tomita M."/>
            <person name="Numata K."/>
            <person name="Arakawa K."/>
        </authorList>
    </citation>
    <scope>NUCLEOTIDE SEQUENCE</scope>
</reference>
<evidence type="ECO:0000313" key="2">
    <source>
        <dbReference type="Proteomes" id="UP000886998"/>
    </source>
</evidence>
<feature type="non-terminal residue" evidence="1">
    <location>
        <position position="30"/>
    </location>
</feature>
<dbReference type="AlphaFoldDB" id="A0A8X7CEX0"/>
<name>A0A8X7CEX0_9ARAC</name>
<sequence length="30" mass="3313">MATTSCRGRAAVGVRHPFPSRHYTAIRSLL</sequence>
<organism evidence="1 2">
    <name type="scientific">Trichonephila inaurata madagascariensis</name>
    <dbReference type="NCBI Taxonomy" id="2747483"/>
    <lineage>
        <taxon>Eukaryota</taxon>
        <taxon>Metazoa</taxon>
        <taxon>Ecdysozoa</taxon>
        <taxon>Arthropoda</taxon>
        <taxon>Chelicerata</taxon>
        <taxon>Arachnida</taxon>
        <taxon>Araneae</taxon>
        <taxon>Araneomorphae</taxon>
        <taxon>Entelegynae</taxon>
        <taxon>Araneoidea</taxon>
        <taxon>Nephilidae</taxon>
        <taxon>Trichonephila</taxon>
        <taxon>Trichonephila inaurata</taxon>
    </lineage>
</organism>